<reference evidence="3 4" key="1">
    <citation type="submission" date="2020-07" db="EMBL/GenBank/DDBJ databases">
        <title>Genomic Encyclopedia of Type Strains, Phase IV (KMG-V): Genome sequencing to study the core and pangenomes of soil and plant-associated prokaryotes.</title>
        <authorList>
            <person name="Whitman W."/>
        </authorList>
    </citation>
    <scope>NUCLEOTIDE SEQUENCE [LARGE SCALE GENOMIC DNA]</scope>
    <source>
        <strain evidence="3 4">AN3</strain>
    </source>
</reference>
<feature type="compositionally biased region" description="Basic and acidic residues" evidence="2">
    <location>
        <begin position="458"/>
        <end position="476"/>
    </location>
</feature>
<dbReference type="RefSeq" id="WP_182552375.1">
    <property type="nucleotide sequence ID" value="NZ_JACGXN010000017.1"/>
</dbReference>
<name>A0A839EZN6_9HYPH</name>
<keyword evidence="4" id="KW-1185">Reference proteome</keyword>
<feature type="compositionally biased region" description="Polar residues" evidence="2">
    <location>
        <begin position="378"/>
        <end position="389"/>
    </location>
</feature>
<dbReference type="AlphaFoldDB" id="A0A839EZN6"/>
<organism evidence="3 4">
    <name type="scientific">Phyllobacterium myrsinacearum</name>
    <dbReference type="NCBI Taxonomy" id="28101"/>
    <lineage>
        <taxon>Bacteria</taxon>
        <taxon>Pseudomonadati</taxon>
        <taxon>Pseudomonadota</taxon>
        <taxon>Alphaproteobacteria</taxon>
        <taxon>Hyphomicrobiales</taxon>
        <taxon>Phyllobacteriaceae</taxon>
        <taxon>Phyllobacterium</taxon>
    </lineage>
</organism>
<proteinExistence type="predicted"/>
<protein>
    <submittedName>
        <fullName evidence="3">Outer membrane murein-binding lipoprotein Lpp</fullName>
    </submittedName>
</protein>
<evidence type="ECO:0000256" key="1">
    <source>
        <dbReference type="SAM" id="Coils"/>
    </source>
</evidence>
<evidence type="ECO:0000313" key="3">
    <source>
        <dbReference type="EMBL" id="MBA8881837.1"/>
    </source>
</evidence>
<evidence type="ECO:0000313" key="4">
    <source>
        <dbReference type="Proteomes" id="UP000549052"/>
    </source>
</evidence>
<gene>
    <name evidence="3" type="ORF">FHW16_005584</name>
</gene>
<dbReference type="EMBL" id="JACGXN010000017">
    <property type="protein sequence ID" value="MBA8881837.1"/>
    <property type="molecule type" value="Genomic_DNA"/>
</dbReference>
<comment type="caution">
    <text evidence="3">The sequence shown here is derived from an EMBL/GenBank/DDBJ whole genome shotgun (WGS) entry which is preliminary data.</text>
</comment>
<feature type="coiled-coil region" evidence="1">
    <location>
        <begin position="161"/>
        <end position="212"/>
    </location>
</feature>
<accession>A0A839EZN6</accession>
<keyword evidence="1" id="KW-0175">Coiled coil</keyword>
<evidence type="ECO:0000256" key="2">
    <source>
        <dbReference type="SAM" id="MobiDB-lite"/>
    </source>
</evidence>
<keyword evidence="3" id="KW-0449">Lipoprotein</keyword>
<sequence>MNSIRKTRRITMMLSSAFLLAMTGSITVPLFEMSQAIAASPAKIDATQLQLNMRRSLSTILVAYKNEPKKGSRADAMLMKATNEALRALGSLEKGIDARDPKKMTTATSSLSVAVGRIEAISDSARIANPTVREGVRALSTNWAAYGTRYALTKPVKSKPVKASFKQINELKAQVVKLRSQVNRLQTETRSNAQLAANVRRLSAQLNRIEQDRIDEANYQRTVFLLGSFMGWMDGYHVVTTTYYPAYTRYFVVERVTYEYWETCWTNYYEPYYTYTDWGYYDDPFTPTVNVNINIDASTQVVVNNYAEQNISIMIDESHQTENYFENLPVAETDVDMKQVDYTPSTPAYELEEENAKSSLESPATIPAPIETGIQVEPNDNTADETPTVESDARVPSVANEPVTEPIVPAGEPEEKQSSAQPEPSAGTSEGAIIVDQDEQPPSTKRDQVIEPSDNDDANVHRLDREPAAIEETPHESEDEQPPQ</sequence>
<feature type="region of interest" description="Disordered" evidence="2">
    <location>
        <begin position="370"/>
        <end position="484"/>
    </location>
</feature>
<feature type="compositionally biased region" description="Polar residues" evidence="2">
    <location>
        <begin position="418"/>
        <end position="428"/>
    </location>
</feature>
<dbReference type="Proteomes" id="UP000549052">
    <property type="component" value="Unassembled WGS sequence"/>
</dbReference>